<dbReference type="SUPFAM" id="SSF54197">
    <property type="entry name" value="HIT-like"/>
    <property type="match status" value="1"/>
</dbReference>
<feature type="domain" description="HIT" evidence="4">
    <location>
        <begin position="29"/>
        <end position="132"/>
    </location>
</feature>
<dbReference type="PROSITE" id="PS00892">
    <property type="entry name" value="HIT_1"/>
    <property type="match status" value="1"/>
</dbReference>
<dbReference type="PANTHER" id="PTHR46648:SF1">
    <property type="entry name" value="ADENOSINE 5'-MONOPHOSPHORAMIDASE HNT1"/>
    <property type="match status" value="1"/>
</dbReference>
<dbReference type="GO" id="GO:0009117">
    <property type="term" value="P:nucleotide metabolic process"/>
    <property type="evidence" value="ECO:0007669"/>
    <property type="project" value="TreeGrafter"/>
</dbReference>
<protein>
    <submittedName>
        <fullName evidence="5">HIT-like domain-containing protein</fullName>
    </submittedName>
</protein>
<reference evidence="5" key="1">
    <citation type="submission" date="2023-03" db="EMBL/GenBank/DDBJ databases">
        <title>Massive genome expansion in bonnet fungi (Mycena s.s.) driven by repeated elements and novel gene families across ecological guilds.</title>
        <authorList>
            <consortium name="Lawrence Berkeley National Laboratory"/>
            <person name="Harder C.B."/>
            <person name="Miyauchi S."/>
            <person name="Viragh M."/>
            <person name="Kuo A."/>
            <person name="Thoen E."/>
            <person name="Andreopoulos B."/>
            <person name="Lu D."/>
            <person name="Skrede I."/>
            <person name="Drula E."/>
            <person name="Henrissat B."/>
            <person name="Morin E."/>
            <person name="Kohler A."/>
            <person name="Barry K."/>
            <person name="LaButti K."/>
            <person name="Morin E."/>
            <person name="Salamov A."/>
            <person name="Lipzen A."/>
            <person name="Mereny Z."/>
            <person name="Hegedus B."/>
            <person name="Baldrian P."/>
            <person name="Stursova M."/>
            <person name="Weitz H."/>
            <person name="Taylor A."/>
            <person name="Grigoriev I.V."/>
            <person name="Nagy L.G."/>
            <person name="Martin F."/>
            <person name="Kauserud H."/>
        </authorList>
    </citation>
    <scope>NUCLEOTIDE SEQUENCE</scope>
    <source>
        <strain evidence="5">9284</strain>
    </source>
</reference>
<feature type="active site" description="Tele-AMP-histidine intermediate" evidence="1">
    <location>
        <position position="119"/>
    </location>
</feature>
<dbReference type="PRINTS" id="PR00332">
    <property type="entry name" value="HISTRIAD"/>
</dbReference>
<dbReference type="InterPro" id="IPR019808">
    <property type="entry name" value="Histidine_triad_CS"/>
</dbReference>
<accession>A0AAD7FLK2</accession>
<dbReference type="Pfam" id="PF01230">
    <property type="entry name" value="HIT"/>
    <property type="match status" value="1"/>
</dbReference>
<evidence type="ECO:0000313" key="6">
    <source>
        <dbReference type="Proteomes" id="UP001221142"/>
    </source>
</evidence>
<dbReference type="InterPro" id="IPR001310">
    <property type="entry name" value="Histidine_triad_HIT"/>
</dbReference>
<name>A0AAD7FLK2_9AGAR</name>
<keyword evidence="6" id="KW-1185">Reference proteome</keyword>
<evidence type="ECO:0000313" key="5">
    <source>
        <dbReference type="EMBL" id="KAJ7630851.1"/>
    </source>
</evidence>
<dbReference type="InterPro" id="IPR036265">
    <property type="entry name" value="HIT-like_sf"/>
</dbReference>
<evidence type="ECO:0000256" key="2">
    <source>
        <dbReference type="PIRSR" id="PIRSR601310-3"/>
    </source>
</evidence>
<evidence type="ECO:0000259" key="4">
    <source>
        <dbReference type="PROSITE" id="PS51084"/>
    </source>
</evidence>
<dbReference type="InterPro" id="IPR011146">
    <property type="entry name" value="HIT-like"/>
</dbReference>
<dbReference type="AlphaFoldDB" id="A0AAD7FLK2"/>
<sequence length="161" mass="18042">MCITTRITVYSCTLPPSTTMTSKVDPSCLFCGIWKGTIPSHKVYETEHSFCFLDIMPTTEGHTQVIPKYHAETIGDLPDEYLRDIGPVIKKMALATGVPEYNIVQNNGKMAFQHIPHVHFHVIPKPNETEGLVLTAGQNWPMKKAENDALAVTCEKMKNRL</sequence>
<dbReference type="CDD" id="cd01277">
    <property type="entry name" value="HINT_subgroup"/>
    <property type="match status" value="1"/>
</dbReference>
<organism evidence="5 6">
    <name type="scientific">Roridomyces roridus</name>
    <dbReference type="NCBI Taxonomy" id="1738132"/>
    <lineage>
        <taxon>Eukaryota</taxon>
        <taxon>Fungi</taxon>
        <taxon>Dikarya</taxon>
        <taxon>Basidiomycota</taxon>
        <taxon>Agaricomycotina</taxon>
        <taxon>Agaricomycetes</taxon>
        <taxon>Agaricomycetidae</taxon>
        <taxon>Agaricales</taxon>
        <taxon>Marasmiineae</taxon>
        <taxon>Mycenaceae</taxon>
        <taxon>Roridomyces</taxon>
    </lineage>
</organism>
<dbReference type="InterPro" id="IPR039384">
    <property type="entry name" value="HINT"/>
</dbReference>
<dbReference type="Proteomes" id="UP001221142">
    <property type="component" value="Unassembled WGS sequence"/>
</dbReference>
<proteinExistence type="predicted"/>
<dbReference type="Gene3D" id="3.30.428.10">
    <property type="entry name" value="HIT-like"/>
    <property type="match status" value="1"/>
</dbReference>
<dbReference type="EMBL" id="JARKIF010000009">
    <property type="protein sequence ID" value="KAJ7630851.1"/>
    <property type="molecule type" value="Genomic_DNA"/>
</dbReference>
<feature type="short sequence motif" description="Histidine triad motif" evidence="2 3">
    <location>
        <begin position="117"/>
        <end position="121"/>
    </location>
</feature>
<dbReference type="GO" id="GO:0003824">
    <property type="term" value="F:catalytic activity"/>
    <property type="evidence" value="ECO:0007669"/>
    <property type="project" value="InterPro"/>
</dbReference>
<dbReference type="PANTHER" id="PTHR46648">
    <property type="entry name" value="HIT FAMILY PROTEIN 1"/>
    <property type="match status" value="1"/>
</dbReference>
<evidence type="ECO:0000256" key="3">
    <source>
        <dbReference type="PROSITE-ProRule" id="PRU00464"/>
    </source>
</evidence>
<dbReference type="PROSITE" id="PS51084">
    <property type="entry name" value="HIT_2"/>
    <property type="match status" value="1"/>
</dbReference>
<comment type="caution">
    <text evidence="5">The sequence shown here is derived from an EMBL/GenBank/DDBJ whole genome shotgun (WGS) entry which is preliminary data.</text>
</comment>
<gene>
    <name evidence="5" type="ORF">FB45DRAFT_548676</name>
</gene>
<evidence type="ECO:0000256" key="1">
    <source>
        <dbReference type="PIRSR" id="PIRSR601310-1"/>
    </source>
</evidence>